<organism evidence="1 2">
    <name type="scientific">Lactovum miscens</name>
    <dbReference type="NCBI Taxonomy" id="190387"/>
    <lineage>
        <taxon>Bacteria</taxon>
        <taxon>Bacillati</taxon>
        <taxon>Bacillota</taxon>
        <taxon>Bacilli</taxon>
        <taxon>Lactobacillales</taxon>
        <taxon>Streptococcaceae</taxon>
        <taxon>Lactovum</taxon>
    </lineage>
</organism>
<dbReference type="InterPro" id="IPR009366">
    <property type="entry name" value="Protein_Veg"/>
</dbReference>
<dbReference type="Pfam" id="PF06257">
    <property type="entry name" value="VEG"/>
    <property type="match status" value="1"/>
</dbReference>
<dbReference type="Gene3D" id="2.30.30.100">
    <property type="match status" value="1"/>
</dbReference>
<sequence>MEQEIGKIVDIRKQVEAHIGKTIEITSQYGRKRENRHKVTLLEAYATHFIVENVPLRGPKVRESYQYADILTQTILIHY</sequence>
<dbReference type="PANTHER" id="PTHR40026:SF1">
    <property type="entry name" value="PROTEIN VEG"/>
    <property type="match status" value="1"/>
</dbReference>
<name>A0A841C760_9LACT</name>
<dbReference type="RefSeq" id="WP_183540264.1">
    <property type="nucleotide sequence ID" value="NZ_DASWOY010000015.1"/>
</dbReference>
<dbReference type="Proteomes" id="UP000562464">
    <property type="component" value="Unassembled WGS sequence"/>
</dbReference>
<dbReference type="EMBL" id="JACHHV010000020">
    <property type="protein sequence ID" value="MBB5888315.1"/>
    <property type="molecule type" value="Genomic_DNA"/>
</dbReference>
<protein>
    <submittedName>
        <fullName evidence="1">Uncharacterized protein Veg</fullName>
    </submittedName>
</protein>
<accession>A0A841C760</accession>
<evidence type="ECO:0000313" key="1">
    <source>
        <dbReference type="EMBL" id="MBB5888315.1"/>
    </source>
</evidence>
<comment type="caution">
    <text evidence="1">The sequence shown here is derived from an EMBL/GenBank/DDBJ whole genome shotgun (WGS) entry which is preliminary data.</text>
</comment>
<gene>
    <name evidence="1" type="ORF">HNQ37_001208</name>
</gene>
<dbReference type="GO" id="GO:0006355">
    <property type="term" value="P:regulation of DNA-templated transcription"/>
    <property type="evidence" value="ECO:0007669"/>
    <property type="project" value="InterPro"/>
</dbReference>
<keyword evidence="2" id="KW-1185">Reference proteome</keyword>
<reference evidence="1 2" key="1">
    <citation type="submission" date="2020-08" db="EMBL/GenBank/DDBJ databases">
        <title>Genomic Encyclopedia of Type Strains, Phase IV (KMG-IV): sequencing the most valuable type-strain genomes for metagenomic binning, comparative biology and taxonomic classification.</title>
        <authorList>
            <person name="Goeker M."/>
        </authorList>
    </citation>
    <scope>NUCLEOTIDE SEQUENCE [LARGE SCALE GENOMIC DNA]</scope>
    <source>
        <strain evidence="1 2">DSM 14925</strain>
    </source>
</reference>
<dbReference type="PANTHER" id="PTHR40026">
    <property type="entry name" value="PROTEIN VEG"/>
    <property type="match status" value="1"/>
</dbReference>
<proteinExistence type="predicted"/>
<dbReference type="AlphaFoldDB" id="A0A841C760"/>
<evidence type="ECO:0000313" key="2">
    <source>
        <dbReference type="Proteomes" id="UP000562464"/>
    </source>
</evidence>